<dbReference type="GO" id="GO:0005886">
    <property type="term" value="C:plasma membrane"/>
    <property type="evidence" value="ECO:0007669"/>
    <property type="project" value="UniProtKB-SubCell"/>
</dbReference>
<feature type="transmembrane region" description="Helical" evidence="5">
    <location>
        <begin position="262"/>
        <end position="279"/>
    </location>
</feature>
<reference evidence="6" key="1">
    <citation type="journal article" date="2020" name="mSystems">
        <title>Genome- and Community-Level Interaction Insights into Carbon Utilization and Element Cycling Functions of Hydrothermarchaeota in Hydrothermal Sediment.</title>
        <authorList>
            <person name="Zhou Z."/>
            <person name="Liu Y."/>
            <person name="Xu W."/>
            <person name="Pan J."/>
            <person name="Luo Z.H."/>
            <person name="Li M."/>
        </authorList>
    </citation>
    <scope>NUCLEOTIDE SEQUENCE [LARGE SCALE GENOMIC DNA]</scope>
    <source>
        <strain evidence="6">SpSt-1056</strain>
    </source>
</reference>
<proteinExistence type="predicted"/>
<feature type="transmembrane region" description="Helical" evidence="5">
    <location>
        <begin position="156"/>
        <end position="175"/>
    </location>
</feature>
<organism evidence="6">
    <name type="scientific">Caldiarchaeum subterraneum</name>
    <dbReference type="NCBI Taxonomy" id="311458"/>
    <lineage>
        <taxon>Archaea</taxon>
        <taxon>Nitrososphaerota</taxon>
        <taxon>Candidatus Caldarchaeales</taxon>
        <taxon>Candidatus Caldarchaeaceae</taxon>
        <taxon>Candidatus Caldarchaeum</taxon>
    </lineage>
</organism>
<comment type="subcellular location">
    <subcellularLocation>
        <location evidence="1">Cell membrane</location>
        <topology evidence="1">Multi-pass membrane protein</topology>
    </subcellularLocation>
</comment>
<dbReference type="Gene3D" id="1.10.357.140">
    <property type="entry name" value="UbiA prenyltransferase"/>
    <property type="match status" value="1"/>
</dbReference>
<keyword evidence="4 5" id="KW-0472">Membrane</keyword>
<gene>
    <name evidence="6" type="ORF">ENM11_05285</name>
</gene>
<evidence type="ECO:0000313" key="6">
    <source>
        <dbReference type="EMBL" id="HHK68550.1"/>
    </source>
</evidence>
<dbReference type="EMBL" id="DRWN01000042">
    <property type="protein sequence ID" value="HHK68550.1"/>
    <property type="molecule type" value="Genomic_DNA"/>
</dbReference>
<comment type="caution">
    <text evidence="6">The sequence shown here is derived from an EMBL/GenBank/DDBJ whole genome shotgun (WGS) entry which is preliminary data.</text>
</comment>
<dbReference type="CDD" id="cd13961">
    <property type="entry name" value="PT_UbiA_DGGGPS"/>
    <property type="match status" value="1"/>
</dbReference>
<evidence type="ECO:0000256" key="5">
    <source>
        <dbReference type="SAM" id="Phobius"/>
    </source>
</evidence>
<dbReference type="Gene3D" id="1.20.120.1780">
    <property type="entry name" value="UbiA prenyltransferase"/>
    <property type="match status" value="1"/>
</dbReference>
<evidence type="ECO:0000256" key="2">
    <source>
        <dbReference type="ARBA" id="ARBA00022692"/>
    </source>
</evidence>
<accession>A0A7C5QA51</accession>
<evidence type="ECO:0000256" key="1">
    <source>
        <dbReference type="ARBA" id="ARBA00004651"/>
    </source>
</evidence>
<dbReference type="Pfam" id="PF01040">
    <property type="entry name" value="UbiA"/>
    <property type="match status" value="1"/>
</dbReference>
<dbReference type="AlphaFoldDB" id="A0A7C5QA51"/>
<sequence length="280" mass="30042">MKLAAYIRLTRPPNGLLMFFAVVVGIVFSSEKTASLHQIFYALFTSYGLTAASMALNDYFDRDVDRVNNPSRPIPSGAVSPRSALAASFFMAAVGLVAAILTSIQCFAMALTAYAVAVVYNWRLKKTGLPGNLAVSFTVVAPFLYGSILADGYVSGRVFVFAALAFLANTGREVIKGMTDVEGDEKRDVLTVARKHGLTTAAWLGSSLYFSAVALSPLPYLLGIAGLLYMFSVTAADLGFLYSGLKLVANPVAEEAWRQKNLTLVWMFLALLSFLAGGLT</sequence>
<feature type="transmembrane region" description="Helical" evidence="5">
    <location>
        <begin position="196"/>
        <end position="214"/>
    </location>
</feature>
<evidence type="ECO:0000256" key="3">
    <source>
        <dbReference type="ARBA" id="ARBA00022989"/>
    </source>
</evidence>
<feature type="transmembrane region" description="Helical" evidence="5">
    <location>
        <begin position="107"/>
        <end position="124"/>
    </location>
</feature>
<dbReference type="InterPro" id="IPR050475">
    <property type="entry name" value="Prenyltransferase_related"/>
</dbReference>
<protein>
    <recommendedName>
        <fullName evidence="7">Geranylgeranylglycerol-phosphate geranylgeranyltransferase</fullName>
    </recommendedName>
</protein>
<feature type="transmembrane region" description="Helical" evidence="5">
    <location>
        <begin position="131"/>
        <end position="150"/>
    </location>
</feature>
<dbReference type="InterPro" id="IPR044878">
    <property type="entry name" value="UbiA_sf"/>
</dbReference>
<feature type="transmembrane region" description="Helical" evidence="5">
    <location>
        <begin position="220"/>
        <end position="242"/>
    </location>
</feature>
<dbReference type="GO" id="GO:0016765">
    <property type="term" value="F:transferase activity, transferring alkyl or aryl (other than methyl) groups"/>
    <property type="evidence" value="ECO:0007669"/>
    <property type="project" value="InterPro"/>
</dbReference>
<evidence type="ECO:0008006" key="7">
    <source>
        <dbReference type="Google" id="ProtNLM"/>
    </source>
</evidence>
<dbReference type="PANTHER" id="PTHR42723:SF1">
    <property type="entry name" value="CHLOROPHYLL SYNTHASE, CHLOROPLASTIC"/>
    <property type="match status" value="1"/>
</dbReference>
<name>A0A7C5QA51_CALS0</name>
<dbReference type="PANTHER" id="PTHR42723">
    <property type="entry name" value="CHLOROPHYLL SYNTHASE"/>
    <property type="match status" value="1"/>
</dbReference>
<keyword evidence="2 5" id="KW-0812">Transmembrane</keyword>
<dbReference type="InterPro" id="IPR000537">
    <property type="entry name" value="UbiA_prenyltransferase"/>
</dbReference>
<keyword evidence="3 5" id="KW-1133">Transmembrane helix</keyword>
<evidence type="ECO:0000256" key="4">
    <source>
        <dbReference type="ARBA" id="ARBA00023136"/>
    </source>
</evidence>